<dbReference type="KEGG" id="dpx:DAPPUDRAFT_237284"/>
<evidence type="ECO:0000256" key="1">
    <source>
        <dbReference type="SAM" id="MobiDB-lite"/>
    </source>
</evidence>
<accession>E9G3J4</accession>
<keyword evidence="3" id="KW-1185">Reference proteome</keyword>
<dbReference type="HOGENOM" id="CLU_1327579_0_0_1"/>
<evidence type="ECO:0000313" key="2">
    <source>
        <dbReference type="EMBL" id="EFX85781.1"/>
    </source>
</evidence>
<dbReference type="Proteomes" id="UP000000305">
    <property type="component" value="Unassembled WGS sequence"/>
</dbReference>
<dbReference type="EMBL" id="GL732531">
    <property type="protein sequence ID" value="EFX85781.1"/>
    <property type="molecule type" value="Genomic_DNA"/>
</dbReference>
<feature type="compositionally biased region" description="Basic and acidic residues" evidence="1">
    <location>
        <begin position="55"/>
        <end position="67"/>
    </location>
</feature>
<evidence type="ECO:0000313" key="3">
    <source>
        <dbReference type="Proteomes" id="UP000000305"/>
    </source>
</evidence>
<dbReference type="OrthoDB" id="10371977at2759"/>
<dbReference type="AlphaFoldDB" id="E9G3J4"/>
<sequence length="201" mass="20813">MKKSNDSPTPPPANSTSLPDPKKIPVKPAQIASLISTKKTIPAPPRPKVAPAFPKTEHVSPASEDKSAAPVKPSPIKVTSESVTPVSQGSSSPQKCPATSQSLFPARSNGPAPIPSKTVPVVTPNSAARPAEALGKPSTVPEISSSKATSAGAPKLPVAAEKPQSEGLTGGGKEERTPQQPKKSSSKISWKKICRNTLWTR</sequence>
<proteinExistence type="predicted"/>
<feature type="compositionally biased region" description="Polar residues" evidence="1">
    <location>
        <begin position="77"/>
        <end position="103"/>
    </location>
</feature>
<protein>
    <submittedName>
        <fullName evidence="2">Uncharacterized protein</fullName>
    </submittedName>
</protein>
<name>E9G3J4_DAPPU</name>
<feature type="region of interest" description="Disordered" evidence="1">
    <location>
        <begin position="1"/>
        <end position="201"/>
    </location>
</feature>
<reference evidence="2 3" key="1">
    <citation type="journal article" date="2011" name="Science">
        <title>The ecoresponsive genome of Daphnia pulex.</title>
        <authorList>
            <person name="Colbourne J.K."/>
            <person name="Pfrender M.E."/>
            <person name="Gilbert D."/>
            <person name="Thomas W.K."/>
            <person name="Tucker A."/>
            <person name="Oakley T.H."/>
            <person name="Tokishita S."/>
            <person name="Aerts A."/>
            <person name="Arnold G.J."/>
            <person name="Basu M.K."/>
            <person name="Bauer D.J."/>
            <person name="Caceres C.E."/>
            <person name="Carmel L."/>
            <person name="Casola C."/>
            <person name="Choi J.H."/>
            <person name="Detter J.C."/>
            <person name="Dong Q."/>
            <person name="Dusheyko S."/>
            <person name="Eads B.D."/>
            <person name="Frohlich T."/>
            <person name="Geiler-Samerotte K.A."/>
            <person name="Gerlach D."/>
            <person name="Hatcher P."/>
            <person name="Jogdeo S."/>
            <person name="Krijgsveld J."/>
            <person name="Kriventseva E.V."/>
            <person name="Kultz D."/>
            <person name="Laforsch C."/>
            <person name="Lindquist E."/>
            <person name="Lopez J."/>
            <person name="Manak J.R."/>
            <person name="Muller J."/>
            <person name="Pangilinan J."/>
            <person name="Patwardhan R.P."/>
            <person name="Pitluck S."/>
            <person name="Pritham E.J."/>
            <person name="Rechtsteiner A."/>
            <person name="Rho M."/>
            <person name="Rogozin I.B."/>
            <person name="Sakarya O."/>
            <person name="Salamov A."/>
            <person name="Schaack S."/>
            <person name="Shapiro H."/>
            <person name="Shiga Y."/>
            <person name="Skalitzky C."/>
            <person name="Smith Z."/>
            <person name="Souvorov A."/>
            <person name="Sung W."/>
            <person name="Tang Z."/>
            <person name="Tsuchiya D."/>
            <person name="Tu H."/>
            <person name="Vos H."/>
            <person name="Wang M."/>
            <person name="Wolf Y.I."/>
            <person name="Yamagata H."/>
            <person name="Yamada T."/>
            <person name="Ye Y."/>
            <person name="Shaw J.R."/>
            <person name="Andrews J."/>
            <person name="Crease T.J."/>
            <person name="Tang H."/>
            <person name="Lucas S.M."/>
            <person name="Robertson H.M."/>
            <person name="Bork P."/>
            <person name="Koonin E.V."/>
            <person name="Zdobnov E.M."/>
            <person name="Grigoriev I.V."/>
            <person name="Lynch M."/>
            <person name="Boore J.L."/>
        </authorList>
    </citation>
    <scope>NUCLEOTIDE SEQUENCE [LARGE SCALE GENOMIC DNA]</scope>
</reference>
<organism evidence="2 3">
    <name type="scientific">Daphnia pulex</name>
    <name type="common">Water flea</name>
    <dbReference type="NCBI Taxonomy" id="6669"/>
    <lineage>
        <taxon>Eukaryota</taxon>
        <taxon>Metazoa</taxon>
        <taxon>Ecdysozoa</taxon>
        <taxon>Arthropoda</taxon>
        <taxon>Crustacea</taxon>
        <taxon>Branchiopoda</taxon>
        <taxon>Diplostraca</taxon>
        <taxon>Cladocera</taxon>
        <taxon>Anomopoda</taxon>
        <taxon>Daphniidae</taxon>
        <taxon>Daphnia</taxon>
    </lineage>
</organism>
<dbReference type="InParanoid" id="E9G3J4"/>
<gene>
    <name evidence="2" type="ORF">DAPPUDRAFT_237284</name>
</gene>